<organism evidence="3 4">
    <name type="scientific">Sitophilus oryzae</name>
    <name type="common">Rice weevil</name>
    <name type="synonym">Curculio oryzae</name>
    <dbReference type="NCBI Taxonomy" id="7048"/>
    <lineage>
        <taxon>Eukaryota</taxon>
        <taxon>Metazoa</taxon>
        <taxon>Ecdysozoa</taxon>
        <taxon>Arthropoda</taxon>
        <taxon>Hexapoda</taxon>
        <taxon>Insecta</taxon>
        <taxon>Pterygota</taxon>
        <taxon>Neoptera</taxon>
        <taxon>Endopterygota</taxon>
        <taxon>Coleoptera</taxon>
        <taxon>Polyphaga</taxon>
        <taxon>Cucujiformia</taxon>
        <taxon>Curculionidae</taxon>
        <taxon>Dryophthorinae</taxon>
        <taxon>Sitophilus</taxon>
    </lineage>
</organism>
<dbReference type="GeneID" id="115875189"/>
<protein>
    <submittedName>
        <fullName evidence="4">Uncharacterized protein LOC115875189</fullName>
    </submittedName>
</protein>
<evidence type="ECO:0000256" key="1">
    <source>
        <dbReference type="SAM" id="MobiDB-lite"/>
    </source>
</evidence>
<proteinExistence type="predicted"/>
<dbReference type="AlphaFoldDB" id="A0A6J2X5I5"/>
<dbReference type="Proteomes" id="UP000504635">
    <property type="component" value="Unplaced"/>
</dbReference>
<dbReference type="PANTHER" id="PTHR10773">
    <property type="entry name" value="DNA-DIRECTED RNA POLYMERASES I, II, AND III SUBUNIT RPABC2"/>
    <property type="match status" value="1"/>
</dbReference>
<dbReference type="Pfam" id="PF25273">
    <property type="entry name" value="DUF7869"/>
    <property type="match status" value="1"/>
</dbReference>
<feature type="compositionally biased region" description="Basic residues" evidence="1">
    <location>
        <begin position="141"/>
        <end position="158"/>
    </location>
</feature>
<dbReference type="KEGG" id="soy:115875189"/>
<keyword evidence="3" id="KW-1185">Reference proteome</keyword>
<evidence type="ECO:0000313" key="4">
    <source>
        <dbReference type="RefSeq" id="XP_030746453.1"/>
    </source>
</evidence>
<feature type="domain" description="DUF7869" evidence="2">
    <location>
        <begin position="470"/>
        <end position="603"/>
    </location>
</feature>
<gene>
    <name evidence="4" type="primary">LOC115875189</name>
</gene>
<dbReference type="PANTHER" id="PTHR10773:SF19">
    <property type="match status" value="1"/>
</dbReference>
<accession>A0A6J2X5I5</accession>
<dbReference type="OrthoDB" id="6732375at2759"/>
<evidence type="ECO:0000313" key="3">
    <source>
        <dbReference type="Proteomes" id="UP000504635"/>
    </source>
</evidence>
<feature type="compositionally biased region" description="Polar residues" evidence="1">
    <location>
        <begin position="38"/>
        <end position="49"/>
    </location>
</feature>
<feature type="compositionally biased region" description="Acidic residues" evidence="1">
    <location>
        <begin position="75"/>
        <end position="91"/>
    </location>
</feature>
<feature type="region of interest" description="Disordered" evidence="1">
    <location>
        <begin position="138"/>
        <end position="159"/>
    </location>
</feature>
<sequence length="727" mass="85563">MSRGKHILSLIINKNEEKAVEEENENNYTFVNKNVNNQDDSGNQNNVNDDISKQIAEEHADNFLSSESEDKSSDSEYEPESSENESTESPDELSLPGTRNMSGALHHITADTRSDGDLPDPVFLERRQNLKRKIFELKEKTSKKRHKNENEWKRKKSAIGREKGEEYLSQKGKLIPRKKINEEMLCKEKCRLKCTNKFNLEAREAILKKYYSLDVNSKNALLFNSISIRPVKRHLTTIMKRQKKFSFTYSITYNQKTEIICRDALCSLYQFNRKKIEIIQRKLKKGECAPTPDKRGQHTNRPHKIPEDVVDAITNHIQQFPADESHYSRNKNCHKKYLSPLLNVCQMHKLYIEDCKSKNLEDKFVVKLSSYNKIFCTKFNLSFGTPRSDTCSICDSGQNTEEHTESFKMAFEMQKLDRQKPVLNKKTCYITMDLQQTMPLPKLSTNKAFYLRQMWYYNFGVHCVTSSESVPYFFNWTEDMANKGSVEIASCLYRFCHLLKDQNEDITHLIIWSDSCAGQNKNFNIICLYQLLVLNGTFDIIEHKFPEVGHSYLDSDRDFGRIEKKIRKHENIYVPEQYSNIIKSASTKNAMTINMENYFYNFDELPLKLRLVNRKTNMLKEKLNFRDNVKWIKVDEFGSFWYKNNLDEFSPFHKVELFKTGVKTLTRADEIKLHRFSEKRGGLTSEKQNNLRAQLQYIKDEYKWYYEKILEENETNPKVKKTSRRTV</sequence>
<evidence type="ECO:0000259" key="2">
    <source>
        <dbReference type="Pfam" id="PF25273"/>
    </source>
</evidence>
<reference evidence="4" key="1">
    <citation type="submission" date="2025-08" db="UniProtKB">
        <authorList>
            <consortium name="RefSeq"/>
        </authorList>
    </citation>
    <scope>IDENTIFICATION</scope>
    <source>
        <tissue evidence="4">Gonads</tissue>
    </source>
</reference>
<feature type="compositionally biased region" description="Basic and acidic residues" evidence="1">
    <location>
        <begin position="50"/>
        <end position="61"/>
    </location>
</feature>
<dbReference type="RefSeq" id="XP_030746453.1">
    <property type="nucleotide sequence ID" value="XM_030890593.1"/>
</dbReference>
<name>A0A6J2X5I5_SITOR</name>
<dbReference type="InParanoid" id="A0A6J2X5I5"/>
<feature type="region of interest" description="Disordered" evidence="1">
    <location>
        <begin position="32"/>
        <end position="101"/>
    </location>
</feature>
<dbReference type="InterPro" id="IPR057191">
    <property type="entry name" value="DUF7869"/>
</dbReference>